<keyword evidence="2" id="KW-0812">Transmembrane</keyword>
<keyword evidence="2" id="KW-0472">Membrane</keyword>
<accession>A0ABU1W8N6</accession>
<sequence length="91" mass="10705">MSTDPAALSLLREIRDQQRRQLERQEEALSLQREQFALYKQQYDRAQRINEHSEALQARRAGLMTAARRMLWIVLPLIALLLAILFWSVLS</sequence>
<reference evidence="3 4" key="1">
    <citation type="submission" date="2023-07" db="EMBL/GenBank/DDBJ databases">
        <title>Sorghum-associated microbial communities from plants grown in Nebraska, USA.</title>
        <authorList>
            <person name="Schachtman D."/>
        </authorList>
    </citation>
    <scope>NUCLEOTIDE SEQUENCE [LARGE SCALE GENOMIC DNA]</scope>
    <source>
        <strain evidence="3 4">BE198</strain>
    </source>
</reference>
<comment type="caution">
    <text evidence="3">The sequence shown here is derived from an EMBL/GenBank/DDBJ whole genome shotgun (WGS) entry which is preliminary data.</text>
</comment>
<evidence type="ECO:0000313" key="3">
    <source>
        <dbReference type="EMBL" id="MDR7133809.1"/>
    </source>
</evidence>
<keyword evidence="2" id="KW-1133">Transmembrane helix</keyword>
<dbReference type="RefSeq" id="WP_310059060.1">
    <property type="nucleotide sequence ID" value="NZ_JAVDVY010000001.1"/>
</dbReference>
<proteinExistence type="predicted"/>
<gene>
    <name evidence="3" type="ORF">J2X06_000993</name>
</gene>
<feature type="coiled-coil region" evidence="1">
    <location>
        <begin position="8"/>
        <end position="42"/>
    </location>
</feature>
<dbReference type="EMBL" id="JAVDVY010000001">
    <property type="protein sequence ID" value="MDR7133809.1"/>
    <property type="molecule type" value="Genomic_DNA"/>
</dbReference>
<evidence type="ECO:0000256" key="2">
    <source>
        <dbReference type="SAM" id="Phobius"/>
    </source>
</evidence>
<keyword evidence="4" id="KW-1185">Reference proteome</keyword>
<protein>
    <submittedName>
        <fullName evidence="3">Uncharacterized membrane protein (DUF106 family)</fullName>
    </submittedName>
</protein>
<evidence type="ECO:0000313" key="4">
    <source>
        <dbReference type="Proteomes" id="UP001251524"/>
    </source>
</evidence>
<feature type="transmembrane region" description="Helical" evidence="2">
    <location>
        <begin position="70"/>
        <end position="90"/>
    </location>
</feature>
<keyword evidence="1" id="KW-0175">Coiled coil</keyword>
<evidence type="ECO:0000256" key="1">
    <source>
        <dbReference type="SAM" id="Coils"/>
    </source>
</evidence>
<name>A0ABU1W8N6_9GAMM</name>
<dbReference type="Proteomes" id="UP001251524">
    <property type="component" value="Unassembled WGS sequence"/>
</dbReference>
<organism evidence="3 4">
    <name type="scientific">Lysobacter niastensis</name>
    <dbReference type="NCBI Taxonomy" id="380629"/>
    <lineage>
        <taxon>Bacteria</taxon>
        <taxon>Pseudomonadati</taxon>
        <taxon>Pseudomonadota</taxon>
        <taxon>Gammaproteobacteria</taxon>
        <taxon>Lysobacterales</taxon>
        <taxon>Lysobacteraceae</taxon>
        <taxon>Lysobacter</taxon>
    </lineage>
</organism>